<feature type="region of interest" description="Disordered" evidence="1">
    <location>
        <begin position="538"/>
        <end position="577"/>
    </location>
</feature>
<dbReference type="Pfam" id="PF03184">
    <property type="entry name" value="DDE_1"/>
    <property type="match status" value="1"/>
</dbReference>
<feature type="chain" id="PRO_5046222249" description="DDE-1 domain-containing protein" evidence="2">
    <location>
        <begin position="26"/>
        <end position="727"/>
    </location>
</feature>
<evidence type="ECO:0000256" key="2">
    <source>
        <dbReference type="SAM" id="SignalP"/>
    </source>
</evidence>
<feature type="domain" description="DDE-1" evidence="3">
    <location>
        <begin position="116"/>
        <end position="238"/>
    </location>
</feature>
<dbReference type="InterPro" id="IPR004875">
    <property type="entry name" value="DDE_SF_endonuclease_dom"/>
</dbReference>
<accession>A0ABQ9GZ59</accession>
<dbReference type="PANTHER" id="PTHR19303">
    <property type="entry name" value="TRANSPOSON"/>
    <property type="match status" value="1"/>
</dbReference>
<evidence type="ECO:0000256" key="1">
    <source>
        <dbReference type="SAM" id="MobiDB-lite"/>
    </source>
</evidence>
<sequence length="727" mass="80230">MAAQVFPRVTGLLIVAWLEGGLYDASPVSHEFWHVSVFLTVNVCQAQRDALDAENLSYGRLVRFNEEIVSTHFELLVKTLDKMNLHNQLTYNCSQLVLAEKSCKRVHAATRGEKGETATVVACTNATGTNWIPPMISYKGKYSKKEFGDNLTNGNVFAVTPKGYITKEEFCNLLSHFNSHRITGKAWLIFDGHHSHLDNSVLDVSESLGIQLFCLPANCSHELQPLYKSFFKSLKVYWTSAVDNFRRKDPGRLLGICLLKPGHNAIAQREYGRSRNMQCYEICIIGLATGVIVPSLRDEREQSRSETIRRMVALTAGEEKYISRYPGTGTGWEGQRGKLKKIVNIVLRLKARAFYGRNKNLVNRKCPVLYTAGDYYHEALANKYTILPMKVERGEYGATPGETGYSRENPPTSGIVRHDSSMRKSGSDPAPGIEPGSLRPRGTDSLVCYIGNTPPVTDNHQPRGGGGREVKEEVREESAANKHEKNTPTIPLSPPLRRLPTSEISDTSYFKATGSNPREIKVGRPSISLPALTKSSITTENIPVLPKGHTAPQPPNSRRGKGIASPQRGGEGGGGRNRLMEALTRSKAKTWCARTRATLIIEVPRPSPSETKCVVWPGFYPTLVLLQGTTGAGCGSPPGLSIRVEISPDLLQYTVQAFIRTVFGGCDIPPVSAKRAALSVHCGLRLCTRWRILFMPLPAIQVLIRAMAGSSFDTETFILEVQERIAI</sequence>
<protein>
    <recommendedName>
        <fullName evidence="3">DDE-1 domain-containing protein</fullName>
    </recommendedName>
</protein>
<feature type="compositionally biased region" description="Basic and acidic residues" evidence="1">
    <location>
        <begin position="466"/>
        <end position="486"/>
    </location>
</feature>
<evidence type="ECO:0000313" key="4">
    <source>
        <dbReference type="EMBL" id="KAJ8877301.1"/>
    </source>
</evidence>
<dbReference type="EMBL" id="JARBHB010000008">
    <property type="protein sequence ID" value="KAJ8877301.1"/>
    <property type="molecule type" value="Genomic_DNA"/>
</dbReference>
<dbReference type="PANTHER" id="PTHR19303:SF74">
    <property type="entry name" value="POGO TRANSPOSABLE ELEMENT WITH KRAB DOMAIN"/>
    <property type="match status" value="1"/>
</dbReference>
<dbReference type="InterPro" id="IPR050863">
    <property type="entry name" value="CenT-Element_Derived"/>
</dbReference>
<evidence type="ECO:0000313" key="5">
    <source>
        <dbReference type="Proteomes" id="UP001159363"/>
    </source>
</evidence>
<comment type="caution">
    <text evidence="4">The sequence shown here is derived from an EMBL/GenBank/DDBJ whole genome shotgun (WGS) entry which is preliminary data.</text>
</comment>
<feature type="compositionally biased region" description="Polar residues" evidence="1">
    <location>
        <begin position="503"/>
        <end position="516"/>
    </location>
</feature>
<feature type="compositionally biased region" description="Basic and acidic residues" evidence="1">
    <location>
        <begin position="416"/>
        <end position="426"/>
    </location>
</feature>
<organism evidence="4 5">
    <name type="scientific">Dryococelus australis</name>
    <dbReference type="NCBI Taxonomy" id="614101"/>
    <lineage>
        <taxon>Eukaryota</taxon>
        <taxon>Metazoa</taxon>
        <taxon>Ecdysozoa</taxon>
        <taxon>Arthropoda</taxon>
        <taxon>Hexapoda</taxon>
        <taxon>Insecta</taxon>
        <taxon>Pterygota</taxon>
        <taxon>Neoptera</taxon>
        <taxon>Polyneoptera</taxon>
        <taxon>Phasmatodea</taxon>
        <taxon>Verophasmatodea</taxon>
        <taxon>Anareolatae</taxon>
        <taxon>Phasmatidae</taxon>
        <taxon>Eurycanthinae</taxon>
        <taxon>Dryococelus</taxon>
    </lineage>
</organism>
<dbReference type="Proteomes" id="UP001159363">
    <property type="component" value="Chromosome 7"/>
</dbReference>
<gene>
    <name evidence="4" type="ORF">PR048_021755</name>
</gene>
<proteinExistence type="predicted"/>
<keyword evidence="5" id="KW-1185">Reference proteome</keyword>
<feature type="compositionally biased region" description="Low complexity" evidence="1">
    <location>
        <begin position="487"/>
        <end position="502"/>
    </location>
</feature>
<feature type="region of interest" description="Disordered" evidence="1">
    <location>
        <begin position="398"/>
        <end position="525"/>
    </location>
</feature>
<name>A0ABQ9GZ59_9NEOP</name>
<feature type="signal peptide" evidence="2">
    <location>
        <begin position="1"/>
        <end position="25"/>
    </location>
</feature>
<reference evidence="4 5" key="1">
    <citation type="submission" date="2023-02" db="EMBL/GenBank/DDBJ databases">
        <title>LHISI_Scaffold_Assembly.</title>
        <authorList>
            <person name="Stuart O.P."/>
            <person name="Cleave R."/>
            <person name="Magrath M.J.L."/>
            <person name="Mikheyev A.S."/>
        </authorList>
    </citation>
    <scope>NUCLEOTIDE SEQUENCE [LARGE SCALE GENOMIC DNA]</scope>
    <source>
        <strain evidence="4">Daus_M_001</strain>
        <tissue evidence="4">Leg muscle</tissue>
    </source>
</reference>
<evidence type="ECO:0000259" key="3">
    <source>
        <dbReference type="Pfam" id="PF03184"/>
    </source>
</evidence>
<keyword evidence="2" id="KW-0732">Signal</keyword>